<evidence type="ECO:0000256" key="1">
    <source>
        <dbReference type="SAM" id="Phobius"/>
    </source>
</evidence>
<dbReference type="Proteomes" id="UP001142291">
    <property type="component" value="Unassembled WGS sequence"/>
</dbReference>
<reference evidence="2" key="2">
    <citation type="submission" date="2023-01" db="EMBL/GenBank/DDBJ databases">
        <authorList>
            <person name="Sun Q."/>
            <person name="Evtushenko L."/>
        </authorList>
    </citation>
    <scope>NUCLEOTIDE SEQUENCE</scope>
    <source>
        <strain evidence="2">VKM Ac-1940</strain>
    </source>
</reference>
<comment type="caution">
    <text evidence="2">The sequence shown here is derived from an EMBL/GenBank/DDBJ whole genome shotgun (WGS) entry which is preliminary data.</text>
</comment>
<accession>A0A9W6HJK7</accession>
<gene>
    <name evidence="2" type="ORF">GCM10017591_00100</name>
</gene>
<keyword evidence="3" id="KW-1185">Reference proteome</keyword>
<organism evidence="2 3">
    <name type="scientific">Microbacterium dextranolyticum</name>
    <dbReference type="NCBI Taxonomy" id="36806"/>
    <lineage>
        <taxon>Bacteria</taxon>
        <taxon>Bacillati</taxon>
        <taxon>Actinomycetota</taxon>
        <taxon>Actinomycetes</taxon>
        <taxon>Micrococcales</taxon>
        <taxon>Microbacteriaceae</taxon>
        <taxon>Microbacterium</taxon>
    </lineage>
</organism>
<dbReference type="EMBL" id="BSER01000001">
    <property type="protein sequence ID" value="GLJ93949.1"/>
    <property type="molecule type" value="Genomic_DNA"/>
</dbReference>
<name>A0A9W6HJK7_9MICO</name>
<sequence>MAIFGTVISLIGVILAVLLGAGLVTREPASEWLVVATASVITVGVVLTI</sequence>
<dbReference type="AlphaFoldDB" id="A0A9W6HJK7"/>
<feature type="transmembrane region" description="Helical" evidence="1">
    <location>
        <begin position="30"/>
        <end position="48"/>
    </location>
</feature>
<keyword evidence="1" id="KW-1133">Transmembrane helix</keyword>
<reference evidence="2" key="1">
    <citation type="journal article" date="2014" name="Int. J. Syst. Evol. Microbiol.">
        <title>Complete genome sequence of Corynebacterium casei LMG S-19264T (=DSM 44701T), isolated from a smear-ripened cheese.</title>
        <authorList>
            <consortium name="US DOE Joint Genome Institute (JGI-PGF)"/>
            <person name="Walter F."/>
            <person name="Albersmeier A."/>
            <person name="Kalinowski J."/>
            <person name="Ruckert C."/>
        </authorList>
    </citation>
    <scope>NUCLEOTIDE SEQUENCE</scope>
    <source>
        <strain evidence="2">VKM Ac-1940</strain>
    </source>
</reference>
<keyword evidence="1" id="KW-0472">Membrane</keyword>
<keyword evidence="1" id="KW-0812">Transmembrane</keyword>
<evidence type="ECO:0000313" key="3">
    <source>
        <dbReference type="Proteomes" id="UP001142291"/>
    </source>
</evidence>
<proteinExistence type="predicted"/>
<protein>
    <submittedName>
        <fullName evidence="2">Uncharacterized protein</fullName>
    </submittedName>
</protein>
<evidence type="ECO:0000313" key="2">
    <source>
        <dbReference type="EMBL" id="GLJ93949.1"/>
    </source>
</evidence>